<protein>
    <submittedName>
        <fullName evidence="1">Uncharacterized protein</fullName>
    </submittedName>
</protein>
<sequence length="123" mass="14606">MKVDKIYRLESRIDWQDNLTLNNQFYTSKEEALQQLADFKEEIEEAYADYDGIEYGIHIVLQEIKLTGIEDIDCDAKEILLSEWVCDEKATEEQWDDMRRDGKEVDKSIQIGMWEDYDINQGE</sequence>
<accession>A0A8S5S8K7</accession>
<dbReference type="EMBL" id="BK032552">
    <property type="protein sequence ID" value="DAF47270.1"/>
    <property type="molecule type" value="Genomic_DNA"/>
</dbReference>
<evidence type="ECO:0000313" key="1">
    <source>
        <dbReference type="EMBL" id="DAF47270.1"/>
    </source>
</evidence>
<reference evidence="1" key="1">
    <citation type="journal article" date="2021" name="Proc. Natl. Acad. Sci. U.S.A.">
        <title>A Catalog of Tens of Thousands of Viruses from Human Metagenomes Reveals Hidden Associations with Chronic Diseases.</title>
        <authorList>
            <person name="Tisza M.J."/>
            <person name="Buck C.B."/>
        </authorList>
    </citation>
    <scope>NUCLEOTIDE SEQUENCE</scope>
    <source>
        <strain evidence="1">Ctb3910</strain>
    </source>
</reference>
<organism evidence="1">
    <name type="scientific">Siphoviridae sp. ctb3910</name>
    <dbReference type="NCBI Taxonomy" id="2827897"/>
    <lineage>
        <taxon>Viruses</taxon>
        <taxon>Duplodnaviria</taxon>
        <taxon>Heunggongvirae</taxon>
        <taxon>Uroviricota</taxon>
        <taxon>Caudoviricetes</taxon>
    </lineage>
</organism>
<proteinExistence type="predicted"/>
<name>A0A8S5S8K7_9CAUD</name>